<dbReference type="InterPro" id="IPR001478">
    <property type="entry name" value="PDZ"/>
</dbReference>
<dbReference type="OrthoDB" id="9782003at2"/>
<dbReference type="InterPro" id="IPR004387">
    <property type="entry name" value="Pept_M50_Zn"/>
</dbReference>
<feature type="domain" description="PDZ" evidence="12">
    <location>
        <begin position="190"/>
        <end position="264"/>
    </location>
</feature>
<feature type="transmembrane region" description="Helical" evidence="11">
    <location>
        <begin position="12"/>
        <end position="34"/>
    </location>
</feature>
<dbReference type="SUPFAM" id="SSF50156">
    <property type="entry name" value="PDZ domain-like"/>
    <property type="match status" value="1"/>
</dbReference>
<evidence type="ECO:0000256" key="3">
    <source>
        <dbReference type="ARBA" id="ARBA00007931"/>
    </source>
</evidence>
<dbReference type="GO" id="GO:0006508">
    <property type="term" value="P:proteolysis"/>
    <property type="evidence" value="ECO:0007669"/>
    <property type="project" value="UniProtKB-KW"/>
</dbReference>
<dbReference type="InterPro" id="IPR036034">
    <property type="entry name" value="PDZ_sf"/>
</dbReference>
<evidence type="ECO:0000313" key="14">
    <source>
        <dbReference type="Proteomes" id="UP000077421"/>
    </source>
</evidence>
<comment type="subcellular location">
    <subcellularLocation>
        <location evidence="2">Membrane</location>
        <topology evidence="2">Multi-pass membrane protein</topology>
    </subcellularLocation>
</comment>
<evidence type="ECO:0000256" key="1">
    <source>
        <dbReference type="ARBA" id="ARBA00001947"/>
    </source>
</evidence>
<sequence>MISWLFDGGVRTVLSVVIVFLILVTIHEFGHFIVAKKAGVLVPKFAIGFGPPIFKFGRGETEYSIRLLPLGGFVQLAGEIPQDTLFKTGEEVAVLCNASGEVTLIGEPIDVRGDQVVSGSLVAIDTTKAFTVTLQTVDGVHTYPFALRAYIANGKDRIPMAPPNRQMMQKPLFARMLIVFAGPLMNVILTIVLLSIVTLSVGTLSSPPQIASVEANSPASRAGIVPGDTIVSVGNAATQNWTQLVLAIETHPNKSLIVTVARNGHDQTITVTPEKRSNGMGFIGITPAVTHGLIPAIEGGFQQTVAYTQMIYQALGHLFTSRTAFVKDVGGPVKIVQVIGQQAQLGVLNLVNLTAVLSLNLAIFNLLPIPALDGSRLLFMLVEWIRGRPVDPRKEYAVHAIGFAILILFTVFRTYLDVTQLH</sequence>
<keyword evidence="9 11" id="KW-0482">Metalloprotease</keyword>
<dbReference type="NCBIfam" id="TIGR00054">
    <property type="entry name" value="RIP metalloprotease RseP"/>
    <property type="match status" value="1"/>
</dbReference>
<evidence type="ECO:0000256" key="11">
    <source>
        <dbReference type="RuleBase" id="RU362031"/>
    </source>
</evidence>
<dbReference type="CDD" id="cd23081">
    <property type="entry name" value="cpPDZ_EcRseP-like"/>
    <property type="match status" value="1"/>
</dbReference>
<keyword evidence="8 11" id="KW-1133">Transmembrane helix</keyword>
<feature type="transmembrane region" description="Helical" evidence="11">
    <location>
        <begin position="345"/>
        <end position="367"/>
    </location>
</feature>
<organism evidence="13 14">
    <name type="scientific">Ferroacidibacillus organovorans</name>
    <dbReference type="NCBI Taxonomy" id="1765683"/>
    <lineage>
        <taxon>Bacteria</taxon>
        <taxon>Bacillati</taxon>
        <taxon>Bacillota</taxon>
        <taxon>Bacilli</taxon>
        <taxon>Bacillales</taxon>
        <taxon>Alicyclobacillaceae</taxon>
        <taxon>Ferroacidibacillus</taxon>
    </lineage>
</organism>
<evidence type="ECO:0000256" key="2">
    <source>
        <dbReference type="ARBA" id="ARBA00004141"/>
    </source>
</evidence>
<dbReference type="EMBL" id="LSUQ01000010">
    <property type="protein sequence ID" value="OAG94466.1"/>
    <property type="molecule type" value="Genomic_DNA"/>
</dbReference>
<evidence type="ECO:0000256" key="7">
    <source>
        <dbReference type="ARBA" id="ARBA00022833"/>
    </source>
</evidence>
<dbReference type="Gene3D" id="2.30.42.10">
    <property type="match status" value="1"/>
</dbReference>
<evidence type="ECO:0000256" key="4">
    <source>
        <dbReference type="ARBA" id="ARBA00022670"/>
    </source>
</evidence>
<evidence type="ECO:0000256" key="10">
    <source>
        <dbReference type="ARBA" id="ARBA00023136"/>
    </source>
</evidence>
<evidence type="ECO:0000256" key="8">
    <source>
        <dbReference type="ARBA" id="ARBA00022989"/>
    </source>
</evidence>
<dbReference type="PANTHER" id="PTHR42837">
    <property type="entry name" value="REGULATOR OF SIGMA-E PROTEASE RSEP"/>
    <property type="match status" value="1"/>
</dbReference>
<evidence type="ECO:0000256" key="5">
    <source>
        <dbReference type="ARBA" id="ARBA00022692"/>
    </source>
</evidence>
<comment type="similarity">
    <text evidence="3 11">Belongs to the peptidase M50B family.</text>
</comment>
<accession>A0A853KBQ6</accession>
<evidence type="ECO:0000256" key="6">
    <source>
        <dbReference type="ARBA" id="ARBA00022801"/>
    </source>
</evidence>
<gene>
    <name evidence="13" type="ORF">AYW79_05480</name>
</gene>
<dbReference type="GO" id="GO:0016020">
    <property type="term" value="C:membrane"/>
    <property type="evidence" value="ECO:0007669"/>
    <property type="project" value="UniProtKB-SubCell"/>
</dbReference>
<keyword evidence="5 11" id="KW-0812">Transmembrane</keyword>
<dbReference type="InterPro" id="IPR041489">
    <property type="entry name" value="PDZ_6"/>
</dbReference>
<dbReference type="PANTHER" id="PTHR42837:SF2">
    <property type="entry name" value="MEMBRANE METALLOPROTEASE ARASP2, CHLOROPLASTIC-RELATED"/>
    <property type="match status" value="1"/>
</dbReference>
<keyword evidence="6 11" id="KW-0378">Hydrolase</keyword>
<proteinExistence type="inferred from homology"/>
<keyword evidence="4" id="KW-0645">Protease</keyword>
<dbReference type="AlphaFoldDB" id="A0A853KBQ6"/>
<dbReference type="EC" id="3.4.24.-" evidence="11"/>
<keyword evidence="10 11" id="KW-0472">Membrane</keyword>
<dbReference type="SMART" id="SM00228">
    <property type="entry name" value="PDZ"/>
    <property type="match status" value="1"/>
</dbReference>
<evidence type="ECO:0000313" key="13">
    <source>
        <dbReference type="EMBL" id="OAG94466.1"/>
    </source>
</evidence>
<dbReference type="Pfam" id="PF17820">
    <property type="entry name" value="PDZ_6"/>
    <property type="match status" value="1"/>
</dbReference>
<comment type="caution">
    <text evidence="13">The sequence shown here is derived from an EMBL/GenBank/DDBJ whole genome shotgun (WGS) entry which is preliminary data.</text>
</comment>
<dbReference type="Proteomes" id="UP000077421">
    <property type="component" value="Unassembled WGS sequence"/>
</dbReference>
<reference evidence="13 14" key="1">
    <citation type="submission" date="2016-02" db="EMBL/GenBank/DDBJ databases">
        <title>Draft genome sequence of Acidibacillus ferrooxidans SLC66.</title>
        <authorList>
            <person name="Oliveira G."/>
            <person name="Nancucheo I."/>
            <person name="Dall'Agnol H."/>
            <person name="Johnson B."/>
            <person name="Oliveira R."/>
            <person name="Nunes G.L."/>
            <person name="Tzotzos G."/>
            <person name="Orellana S.C."/>
            <person name="Salim A.C."/>
            <person name="Araujo F.M."/>
        </authorList>
    </citation>
    <scope>NUCLEOTIDE SEQUENCE [LARGE SCALE GENOMIC DNA]</scope>
    <source>
        <strain evidence="13 14">SLC66</strain>
    </source>
</reference>
<keyword evidence="7 11" id="KW-0862">Zinc</keyword>
<evidence type="ECO:0000259" key="12">
    <source>
        <dbReference type="SMART" id="SM00228"/>
    </source>
</evidence>
<protein>
    <recommendedName>
        <fullName evidence="11">Zinc metalloprotease</fullName>
        <ecNumber evidence="11">3.4.24.-</ecNumber>
    </recommendedName>
</protein>
<evidence type="ECO:0000256" key="9">
    <source>
        <dbReference type="ARBA" id="ARBA00023049"/>
    </source>
</evidence>
<keyword evidence="11" id="KW-0479">Metal-binding</keyword>
<dbReference type="RefSeq" id="WP_067562780.1">
    <property type="nucleotide sequence ID" value="NZ_LSUQ01000010.1"/>
</dbReference>
<dbReference type="CDD" id="cd06163">
    <property type="entry name" value="S2P-M50_PDZ_RseP-like"/>
    <property type="match status" value="1"/>
</dbReference>
<dbReference type="GO" id="GO:0046872">
    <property type="term" value="F:metal ion binding"/>
    <property type="evidence" value="ECO:0007669"/>
    <property type="project" value="UniProtKB-KW"/>
</dbReference>
<dbReference type="GO" id="GO:0004222">
    <property type="term" value="F:metalloendopeptidase activity"/>
    <property type="evidence" value="ECO:0007669"/>
    <property type="project" value="InterPro"/>
</dbReference>
<dbReference type="Pfam" id="PF02163">
    <property type="entry name" value="Peptidase_M50"/>
    <property type="match status" value="1"/>
</dbReference>
<feature type="transmembrane region" description="Helical" evidence="11">
    <location>
        <begin position="172"/>
        <end position="197"/>
    </location>
</feature>
<feature type="transmembrane region" description="Helical" evidence="11">
    <location>
        <begin position="396"/>
        <end position="416"/>
    </location>
</feature>
<dbReference type="InterPro" id="IPR008915">
    <property type="entry name" value="Peptidase_M50"/>
</dbReference>
<comment type="cofactor">
    <cofactor evidence="1 11">
        <name>Zn(2+)</name>
        <dbReference type="ChEBI" id="CHEBI:29105"/>
    </cofactor>
</comment>
<name>A0A853KBQ6_9BACL</name>